<dbReference type="EMBL" id="WMEX01000004">
    <property type="protein sequence ID" value="MYL26734.1"/>
    <property type="molecule type" value="Genomic_DNA"/>
</dbReference>
<dbReference type="InterPro" id="IPR045851">
    <property type="entry name" value="AMP-bd_C_sf"/>
</dbReference>
<dbReference type="PANTHER" id="PTHR43352">
    <property type="entry name" value="ACETYL-COA SYNTHETASE"/>
    <property type="match status" value="1"/>
</dbReference>
<comment type="caution">
    <text evidence="3">The sequence shown here is derived from an EMBL/GenBank/DDBJ whole genome shotgun (WGS) entry which is preliminary data.</text>
</comment>
<dbReference type="GO" id="GO:0016878">
    <property type="term" value="F:acid-thiol ligase activity"/>
    <property type="evidence" value="ECO:0007669"/>
    <property type="project" value="TreeGrafter"/>
</dbReference>
<accession>A0A9X4YBL7</accession>
<keyword evidence="4" id="KW-1185">Reference proteome</keyword>
<dbReference type="AlphaFoldDB" id="A0A9X4YBL7"/>
<feature type="domain" description="AMP-binding enzyme C-terminal" evidence="2">
    <location>
        <begin position="315"/>
        <end position="387"/>
    </location>
</feature>
<organism evidence="3 4">
    <name type="scientific">Vreelandella halophila</name>
    <dbReference type="NCBI Taxonomy" id="86177"/>
    <lineage>
        <taxon>Bacteria</taxon>
        <taxon>Pseudomonadati</taxon>
        <taxon>Pseudomonadota</taxon>
        <taxon>Gammaproteobacteria</taxon>
        <taxon>Oceanospirillales</taxon>
        <taxon>Halomonadaceae</taxon>
        <taxon>Vreelandella</taxon>
    </lineage>
</organism>
<evidence type="ECO:0000313" key="4">
    <source>
        <dbReference type="Proteomes" id="UP000460751"/>
    </source>
</evidence>
<dbReference type="RefSeq" id="WP_160898732.1">
    <property type="nucleotide sequence ID" value="NZ_WMEX01000004.1"/>
</dbReference>
<dbReference type="InterPro" id="IPR042099">
    <property type="entry name" value="ANL_N_sf"/>
</dbReference>
<sequence length="391" mass="42602">MQLGTHPTLAVLSHLIGSELASQRGASSADLVSKATAGNSLRDGPLAVDSIEQLALARVVNEFFDLEASGLDEWLLRKDAVEDWVALIREGLADGTTHIGFRSGGTTGEPRLNRLPLAHLESEVSLLASAFSDRCRIVGVAPPHHIYGFIWGPLLADVLQVPYCHGDTAQQFALDPEPGDLVVAYPEWWRYRSGRHTEFNTDVAGVTSTAPCPPEVIRALQNQKLDSMTEVYGSSETGGIGWRSDPDSPFTLLEHWERAADGNTRSLFLRPLAATVAAPDELHWYDQRTLVPTGRQDGAVQVAGTNVDPASIGRMLADHPGVVECSIRPFDTGSGIRLKAFVVPVEGADRETLEETLRQWVNANLATPERPVRFDFGTALPRNEMGKLSDW</sequence>
<evidence type="ECO:0000313" key="3">
    <source>
        <dbReference type="EMBL" id="MYL26734.1"/>
    </source>
</evidence>
<dbReference type="SUPFAM" id="SSF56801">
    <property type="entry name" value="Acetyl-CoA synthetase-like"/>
    <property type="match status" value="1"/>
</dbReference>
<dbReference type="InterPro" id="IPR025110">
    <property type="entry name" value="AMP-bd_C"/>
</dbReference>
<gene>
    <name evidence="3" type="ORF">GLW01_07985</name>
</gene>
<proteinExistence type="predicted"/>
<reference evidence="3 4" key="1">
    <citation type="submission" date="2019-11" db="EMBL/GenBank/DDBJ databases">
        <title>Genome sequences of 17 halophilic strains isolated from different environments.</title>
        <authorList>
            <person name="Furrow R.E."/>
        </authorList>
    </citation>
    <scope>NUCLEOTIDE SEQUENCE [LARGE SCALE GENOMIC DNA]</scope>
    <source>
        <strain evidence="3 4">22507_15_FS</strain>
    </source>
</reference>
<keyword evidence="1" id="KW-0436">Ligase</keyword>
<evidence type="ECO:0000256" key="1">
    <source>
        <dbReference type="ARBA" id="ARBA00022598"/>
    </source>
</evidence>
<protein>
    <recommendedName>
        <fullName evidence="2">AMP-binding enzyme C-terminal domain-containing protein</fullName>
    </recommendedName>
</protein>
<dbReference type="GO" id="GO:0044550">
    <property type="term" value="P:secondary metabolite biosynthetic process"/>
    <property type="evidence" value="ECO:0007669"/>
    <property type="project" value="TreeGrafter"/>
</dbReference>
<evidence type="ECO:0000259" key="2">
    <source>
        <dbReference type="Pfam" id="PF13193"/>
    </source>
</evidence>
<dbReference type="OrthoDB" id="9787658at2"/>
<dbReference type="Gene3D" id="3.30.300.30">
    <property type="match status" value="1"/>
</dbReference>
<dbReference type="Proteomes" id="UP000460751">
    <property type="component" value="Unassembled WGS sequence"/>
</dbReference>
<dbReference type="Gene3D" id="3.40.50.12780">
    <property type="entry name" value="N-terminal domain of ligase-like"/>
    <property type="match status" value="1"/>
</dbReference>
<dbReference type="Pfam" id="PF13193">
    <property type="entry name" value="AMP-binding_C"/>
    <property type="match status" value="1"/>
</dbReference>
<name>A0A9X4YBL7_9GAMM</name>
<dbReference type="PANTHER" id="PTHR43352:SF1">
    <property type="entry name" value="ANTHRANILATE--COA LIGASE"/>
    <property type="match status" value="1"/>
</dbReference>